<dbReference type="RefSeq" id="WP_133403265.1">
    <property type="nucleotide sequence ID" value="NZ_SMTK01000002.1"/>
</dbReference>
<sequence>MDDARQGSSPFARVGRRSYGYNTRQVDRFLVRARNFYNDGESGDGPITSAQVRAIVFEPAKGGYEPQDVDAALDRLEDAFAQRERDQLIEAKGEDAWLMQIGRASAVLRGRLHRAPGERFRRPTKKKALSYNTEDVDALCDQLLRYFENDLPLSVDVVRRAVFREAVGAAGYEENQVDAFLDRVVELMASID</sequence>
<dbReference type="Proteomes" id="UP000295411">
    <property type="component" value="Unassembled WGS sequence"/>
</dbReference>
<organism evidence="1 2">
    <name type="scientific">Arthrobacter crusticola</name>
    <dbReference type="NCBI Taxonomy" id="2547960"/>
    <lineage>
        <taxon>Bacteria</taxon>
        <taxon>Bacillati</taxon>
        <taxon>Actinomycetota</taxon>
        <taxon>Actinomycetes</taxon>
        <taxon>Micrococcales</taxon>
        <taxon>Micrococcaceae</taxon>
        <taxon>Arthrobacter</taxon>
    </lineage>
</organism>
<dbReference type="OrthoDB" id="3480096at2"/>
<reference evidence="1 2" key="1">
    <citation type="submission" date="2019-03" db="EMBL/GenBank/DDBJ databases">
        <title>Arthrobacter sp. nov., an bacterium isolated from biocrust in Mu Us Desert.</title>
        <authorList>
            <person name="Lixiong L."/>
        </authorList>
    </citation>
    <scope>NUCLEOTIDE SEQUENCE [LARGE SCALE GENOMIC DNA]</scope>
    <source>
        <strain evidence="1 2">SLN-3</strain>
    </source>
</reference>
<gene>
    <name evidence="1" type="ORF">E2F48_07090</name>
</gene>
<proteinExistence type="predicted"/>
<accession>A0A4R5U031</accession>
<dbReference type="InterPro" id="IPR019932">
    <property type="entry name" value="CHP03543"/>
</dbReference>
<keyword evidence="2" id="KW-1185">Reference proteome</keyword>
<evidence type="ECO:0000313" key="2">
    <source>
        <dbReference type="Proteomes" id="UP000295411"/>
    </source>
</evidence>
<dbReference type="NCBIfam" id="TIGR03544">
    <property type="entry name" value="DivI1A_domain"/>
    <property type="match status" value="2"/>
</dbReference>
<evidence type="ECO:0000313" key="1">
    <source>
        <dbReference type="EMBL" id="TDK26914.1"/>
    </source>
</evidence>
<protein>
    <submittedName>
        <fullName evidence="1">DivIVA domain-containing protein</fullName>
    </submittedName>
</protein>
<dbReference type="NCBIfam" id="TIGR03543">
    <property type="entry name" value="divI1A_rptt_fam"/>
    <property type="match status" value="1"/>
</dbReference>
<comment type="caution">
    <text evidence="1">The sequence shown here is derived from an EMBL/GenBank/DDBJ whole genome shotgun (WGS) entry which is preliminary data.</text>
</comment>
<dbReference type="InterPro" id="IPR019933">
    <property type="entry name" value="DivIVA_domain"/>
</dbReference>
<dbReference type="Gene3D" id="6.10.250.660">
    <property type="match status" value="2"/>
</dbReference>
<dbReference type="EMBL" id="SMTK01000002">
    <property type="protein sequence ID" value="TDK26914.1"/>
    <property type="molecule type" value="Genomic_DNA"/>
</dbReference>
<name>A0A4R5U031_9MICC</name>
<dbReference type="AlphaFoldDB" id="A0A4R5U031"/>